<evidence type="ECO:0000256" key="1">
    <source>
        <dbReference type="SAM" id="MobiDB-lite"/>
    </source>
</evidence>
<accession>A0A8D9E322</accession>
<dbReference type="SUPFAM" id="SSF52540">
    <property type="entry name" value="P-loop containing nucleoside triphosphate hydrolases"/>
    <property type="match status" value="1"/>
</dbReference>
<dbReference type="EMBL" id="HBUF01409429">
    <property type="protein sequence ID" value="CAG6738746.1"/>
    <property type="molecule type" value="Transcribed_RNA"/>
</dbReference>
<feature type="region of interest" description="Disordered" evidence="1">
    <location>
        <begin position="27"/>
        <end position="72"/>
    </location>
</feature>
<dbReference type="InterPro" id="IPR027417">
    <property type="entry name" value="P-loop_NTPase"/>
</dbReference>
<dbReference type="AlphaFoldDB" id="A0A8D9E322"/>
<evidence type="ECO:0000313" key="2">
    <source>
        <dbReference type="EMBL" id="CAG6738746.1"/>
    </source>
</evidence>
<feature type="compositionally biased region" description="Acidic residues" evidence="1">
    <location>
        <begin position="50"/>
        <end position="65"/>
    </location>
</feature>
<name>A0A8D9E322_9HEMI</name>
<protein>
    <submittedName>
        <fullName evidence="2">Uncharacterized protein</fullName>
    </submittedName>
</protein>
<proteinExistence type="predicted"/>
<organism evidence="2">
    <name type="scientific">Cacopsylla melanoneura</name>
    <dbReference type="NCBI Taxonomy" id="428564"/>
    <lineage>
        <taxon>Eukaryota</taxon>
        <taxon>Metazoa</taxon>
        <taxon>Ecdysozoa</taxon>
        <taxon>Arthropoda</taxon>
        <taxon>Hexapoda</taxon>
        <taxon>Insecta</taxon>
        <taxon>Pterygota</taxon>
        <taxon>Neoptera</taxon>
        <taxon>Paraneoptera</taxon>
        <taxon>Hemiptera</taxon>
        <taxon>Sternorrhyncha</taxon>
        <taxon>Psylloidea</taxon>
        <taxon>Psyllidae</taxon>
        <taxon>Psyllinae</taxon>
        <taxon>Cacopsylla</taxon>
    </lineage>
</organism>
<reference evidence="2" key="1">
    <citation type="submission" date="2021-05" db="EMBL/GenBank/DDBJ databases">
        <authorList>
            <person name="Alioto T."/>
            <person name="Alioto T."/>
            <person name="Gomez Garrido J."/>
        </authorList>
    </citation>
    <scope>NUCLEOTIDE SEQUENCE</scope>
</reference>
<sequence>MATSIPKSRSRSSHITLDLDLDYLEDPTLFEPSHNPKSPVRHHPDRGVESEEEEEEEVEEEEDGGSETCTDSMELDDFVKIILLGAPGVGKTSIIQVRDEY</sequence>